<feature type="domain" description="Glucosamine inositolphosphorylceramide transferase 1 N-terminal" evidence="1">
    <location>
        <begin position="323"/>
        <end position="530"/>
    </location>
</feature>
<sequence>MRQSNNPGCLGMQRPNDVIFVTAADARFTRNLHQLLRAVKRHGWNKGARWIVYDIGMEAAQRARLLELFDWVELRKLDLNGLPPHYVPSYGAYAWKGLVVWEVVKEAQGVVFWVDSANLPRGSMTEMVDWVREHGFYMLRGQTSLMGRCDRRMLERLKVPRWIWGSRELASGLVGVDASRPEMRKIIEDWATLSEDEEIIRPPKNTFEGHRNDQSVLNALVQPLSSTGDLKLPEQDIDIACGRPVKFISTRNKLGPDFPDWADVFARAYYAVWKAVDQALIRTDQWIGPRWFPSRWIGEYFEVRLKRRGETGDEVLPCPLGHYYADPFLWEEDGKTWVMLEDFRYITMRGTLVAMPLEGARKAVPVLDPGVHTSFPFMFRHGDKTWMLPKTCANGRVDLYECTSFPSGWRKHRSILDGVDAADSVIFEHGGCWWLITSIRSPQAGTGNRYLAIFHTDDPIDGEWTAHPVNVEGREITKGHGTGRNAGGVFEWEGQLIRCVQSSRDYYGQGMEYRRMELTPDTFDEVAIPTPPHLEMTEVEGVHHCSQLGELVVWDRRTRH</sequence>
<evidence type="ECO:0000313" key="2">
    <source>
        <dbReference type="EMBL" id="PSL18727.1"/>
    </source>
</evidence>
<dbReference type="SUPFAM" id="SSF75005">
    <property type="entry name" value="Arabinanase/levansucrase/invertase"/>
    <property type="match status" value="1"/>
</dbReference>
<organism evidence="2 3">
    <name type="scientific">Shimia abyssi</name>
    <dbReference type="NCBI Taxonomy" id="1662395"/>
    <lineage>
        <taxon>Bacteria</taxon>
        <taxon>Pseudomonadati</taxon>
        <taxon>Pseudomonadota</taxon>
        <taxon>Alphaproteobacteria</taxon>
        <taxon>Rhodobacterales</taxon>
        <taxon>Roseobacteraceae</taxon>
    </lineage>
</organism>
<dbReference type="PANTHER" id="PTHR31389:SF4">
    <property type="entry name" value="LD39211P"/>
    <property type="match status" value="1"/>
</dbReference>
<dbReference type="AlphaFoldDB" id="A0A2P8FAG2"/>
<dbReference type="InterPro" id="IPR023296">
    <property type="entry name" value="Glyco_hydro_beta-prop_sf"/>
</dbReference>
<keyword evidence="3" id="KW-1185">Reference proteome</keyword>
<dbReference type="Gene3D" id="2.115.10.20">
    <property type="entry name" value="Glycosyl hydrolase domain, family 43"/>
    <property type="match status" value="1"/>
</dbReference>
<gene>
    <name evidence="2" type="ORF">CLV88_109112</name>
</gene>
<dbReference type="EMBL" id="PYGJ01000009">
    <property type="protein sequence ID" value="PSL18727.1"/>
    <property type="molecule type" value="Genomic_DNA"/>
</dbReference>
<dbReference type="Pfam" id="PF07801">
    <property type="entry name" value="DUF1647"/>
    <property type="match status" value="1"/>
</dbReference>
<proteinExistence type="predicted"/>
<accession>A0A2P8FAG2</accession>
<dbReference type="InterPro" id="IPR012444">
    <property type="entry name" value="DUF1647"/>
</dbReference>
<comment type="caution">
    <text evidence="2">The sequence shown here is derived from an EMBL/GenBank/DDBJ whole genome shotgun (WGS) entry which is preliminary data.</text>
</comment>
<name>A0A2P8FAG2_9RHOB</name>
<dbReference type="OrthoDB" id="3771157at2"/>
<dbReference type="Proteomes" id="UP000240418">
    <property type="component" value="Unassembled WGS sequence"/>
</dbReference>
<protein>
    <submittedName>
        <fullName evidence="2">Uncharacterized protein DUF1647</fullName>
    </submittedName>
</protein>
<dbReference type="Pfam" id="PF24793">
    <property type="entry name" value="GINT1_N"/>
    <property type="match status" value="1"/>
</dbReference>
<dbReference type="InterPro" id="IPR029044">
    <property type="entry name" value="Nucleotide-diphossugar_trans"/>
</dbReference>
<dbReference type="InterPro" id="IPR056442">
    <property type="entry name" value="GINT1_N"/>
</dbReference>
<evidence type="ECO:0000313" key="3">
    <source>
        <dbReference type="Proteomes" id="UP000240418"/>
    </source>
</evidence>
<evidence type="ECO:0000259" key="1">
    <source>
        <dbReference type="Pfam" id="PF24793"/>
    </source>
</evidence>
<reference evidence="2 3" key="1">
    <citation type="submission" date="2018-03" db="EMBL/GenBank/DDBJ databases">
        <title>Genomic Encyclopedia of Archaeal and Bacterial Type Strains, Phase II (KMG-II): from individual species to whole genera.</title>
        <authorList>
            <person name="Goeker M."/>
        </authorList>
    </citation>
    <scope>NUCLEOTIDE SEQUENCE [LARGE SCALE GENOMIC DNA]</scope>
    <source>
        <strain evidence="2 3">DSM 100673</strain>
    </source>
</reference>
<dbReference type="PANTHER" id="PTHR31389">
    <property type="entry name" value="LD39211P"/>
    <property type="match status" value="1"/>
</dbReference>
<dbReference type="SUPFAM" id="SSF53448">
    <property type="entry name" value="Nucleotide-diphospho-sugar transferases"/>
    <property type="match status" value="1"/>
</dbReference>